<keyword evidence="2" id="KW-1185">Reference proteome</keyword>
<evidence type="ECO:0000313" key="1">
    <source>
        <dbReference type="EMBL" id="CAG8770863.1"/>
    </source>
</evidence>
<gene>
    <name evidence="1" type="ORF">RPERSI_LOCUS16385</name>
</gene>
<name>A0ACA9QZR9_9GLOM</name>
<reference evidence="1" key="1">
    <citation type="submission" date="2021-06" db="EMBL/GenBank/DDBJ databases">
        <authorList>
            <person name="Kallberg Y."/>
            <person name="Tangrot J."/>
            <person name="Rosling A."/>
        </authorList>
    </citation>
    <scope>NUCLEOTIDE SEQUENCE</scope>
    <source>
        <strain evidence="1">MA461A</strain>
    </source>
</reference>
<sequence>NLTELSISSTDIDSGIEYLPKSIKKFYCSADLRKEAEVEKIKQALKGKLPAEIEEDTEELFERSKEIQKDIHQFFEGYSDEEIKQLKDPKQIENYEK</sequence>
<accession>A0ACA9QZR9</accession>
<organism evidence="1 2">
    <name type="scientific">Racocetra persica</name>
    <dbReference type="NCBI Taxonomy" id="160502"/>
    <lineage>
        <taxon>Eukaryota</taxon>
        <taxon>Fungi</taxon>
        <taxon>Fungi incertae sedis</taxon>
        <taxon>Mucoromycota</taxon>
        <taxon>Glomeromycotina</taxon>
        <taxon>Glomeromycetes</taxon>
        <taxon>Diversisporales</taxon>
        <taxon>Gigasporaceae</taxon>
        <taxon>Racocetra</taxon>
    </lineage>
</organism>
<evidence type="ECO:0000313" key="2">
    <source>
        <dbReference type="Proteomes" id="UP000789920"/>
    </source>
</evidence>
<comment type="caution">
    <text evidence="1">The sequence shown here is derived from an EMBL/GenBank/DDBJ whole genome shotgun (WGS) entry which is preliminary data.</text>
</comment>
<dbReference type="EMBL" id="CAJVQC010040445">
    <property type="protein sequence ID" value="CAG8770863.1"/>
    <property type="molecule type" value="Genomic_DNA"/>
</dbReference>
<dbReference type="Proteomes" id="UP000789920">
    <property type="component" value="Unassembled WGS sequence"/>
</dbReference>
<protein>
    <submittedName>
        <fullName evidence="1">18031_t:CDS:1</fullName>
    </submittedName>
</protein>
<feature type="non-terminal residue" evidence="1">
    <location>
        <position position="1"/>
    </location>
</feature>
<proteinExistence type="predicted"/>